<proteinExistence type="predicted"/>
<dbReference type="AlphaFoldDB" id="A0AAC9BUI9"/>
<reference evidence="1 2" key="1">
    <citation type="submission" date="2016-05" db="EMBL/GenBank/DDBJ databases">
        <authorList>
            <person name="Wang S."/>
            <person name="Zhu B."/>
        </authorList>
    </citation>
    <scope>NUCLEOTIDE SEQUENCE [LARGE SCALE GENOMIC DNA]</scope>
    <source>
        <strain evidence="1 2">CRS05-R5</strain>
    </source>
</reference>
<gene>
    <name evidence="1" type="ORF">A8L59_18120</name>
</gene>
<dbReference type="EMBL" id="CP015852">
    <property type="protein sequence ID" value="ANH99241.1"/>
    <property type="molecule type" value="Genomic_DNA"/>
</dbReference>
<accession>A0AAC9BUI9</accession>
<evidence type="ECO:0000313" key="1">
    <source>
        <dbReference type="EMBL" id="ANH99241.1"/>
    </source>
</evidence>
<dbReference type="GeneID" id="93490305"/>
<evidence type="ECO:0000313" key="2">
    <source>
        <dbReference type="Proteomes" id="UP000078142"/>
    </source>
</evidence>
<organism evidence="1 2">
    <name type="scientific">Pseudomonas koreensis</name>
    <dbReference type="NCBI Taxonomy" id="198620"/>
    <lineage>
        <taxon>Bacteria</taxon>
        <taxon>Pseudomonadati</taxon>
        <taxon>Pseudomonadota</taxon>
        <taxon>Gammaproteobacteria</taxon>
        <taxon>Pseudomonadales</taxon>
        <taxon>Pseudomonadaceae</taxon>
        <taxon>Pseudomonas</taxon>
    </lineage>
</organism>
<protein>
    <submittedName>
        <fullName evidence="1">Uncharacterized protein</fullName>
    </submittedName>
</protein>
<dbReference type="RefSeq" id="WP_064588545.1">
    <property type="nucleotide sequence ID" value="NZ_CP015852.1"/>
</dbReference>
<sequence>MEKETPKRLAPTRDTLRELYLKSGNRCAFPKCRKTIFNASGNFVGQVCHIEAAEPGGERFNKDQTNELRRGFDNLMLMCYEHHIETNKVDLYSVAAMKKMKKDHEALFSDVIGVMLFEVFDHTKLSNPLVPSTLQKINRVSGWGLTQGELNENLEELKKMIGGLSKIPEPSRKLFLILVERGEKDEFGTELVVEVSEIQQVTGLGKEELRSCFAILDKKGFTQDNGKTEFGIESVSVSTLRSGWCVWLDIKEFCMSQNTPLEDFIINLDFSSLD</sequence>
<name>A0AAC9BUI9_9PSED</name>
<dbReference type="Proteomes" id="UP000078142">
    <property type="component" value="Chromosome"/>
</dbReference>